<reference evidence="1" key="1">
    <citation type="submission" date="2010-10" db="EMBL/GenBank/DDBJ databases">
        <title>Complete sequence of chromosome of Geobacillus sp. Y4.1MC1.</title>
        <authorList>
            <consortium name="US DOE Joint Genome Institute"/>
            <person name="Lucas S."/>
            <person name="Copeland A."/>
            <person name="Lapidus A."/>
            <person name="Cheng J.-F."/>
            <person name="Bruce D."/>
            <person name="Goodwin L."/>
            <person name="Pitluck S."/>
            <person name="Chertkov O."/>
            <person name="Zhang X."/>
            <person name="Detter J.C."/>
            <person name="Han C."/>
            <person name="Tapia R."/>
            <person name="Land M."/>
            <person name="Hauser L."/>
            <person name="Jeffries C."/>
            <person name="Kyrpides N."/>
            <person name="Ivanova N."/>
            <person name="Ovchinnikova G."/>
            <person name="Brumm P."/>
            <person name="Mead D."/>
            <person name="Woyke T."/>
        </authorList>
    </citation>
    <scope>NUCLEOTIDE SEQUENCE [LARGE SCALE GENOMIC DNA]</scope>
    <source>
        <strain evidence="1">Y4.1MC1</strain>
    </source>
</reference>
<dbReference type="EMBL" id="CP002293">
    <property type="protein sequence ID" value="ADP75079.1"/>
    <property type="molecule type" value="Genomic_DNA"/>
</dbReference>
<evidence type="ECO:0000313" key="1">
    <source>
        <dbReference type="EMBL" id="ADP75079.1"/>
    </source>
</evidence>
<dbReference type="KEGG" id="gmc:GY4MC1_2362"/>
<sequence>MKYIYSFEFKNGSLLINLPDELAPIESLIGDIESCGGDPSPWLNLIDKVLSGESNFEECTGNSTSLEIQRDVTKVVDNFALDELIDDCIINTEELRKIIVLWAEEYKARKNMSM</sequence>
<name>A0A7U3YFY5_GEOS0</name>
<dbReference type="AlphaFoldDB" id="A0A7U3YFY5"/>
<protein>
    <submittedName>
        <fullName evidence="1">Uncharacterized protein</fullName>
    </submittedName>
</protein>
<gene>
    <name evidence="1" type="ORF">GY4MC1_2362</name>
</gene>
<proteinExistence type="predicted"/>
<organism evidence="1">
    <name type="scientific">Geobacillus sp. (strain Y4.1MC1)</name>
    <dbReference type="NCBI Taxonomy" id="581103"/>
    <lineage>
        <taxon>Bacteria</taxon>
        <taxon>Bacillati</taxon>
        <taxon>Bacillota</taxon>
        <taxon>Bacilli</taxon>
        <taxon>Bacillales</taxon>
        <taxon>Anoxybacillaceae</taxon>
        <taxon>Geobacillus</taxon>
    </lineage>
</organism>
<accession>A0A7U3YFY5</accession>